<dbReference type="RefSeq" id="WP_073599705.1">
    <property type="nucleotide sequence ID" value="NZ_MRCB01000012.1"/>
</dbReference>
<protein>
    <submittedName>
        <fullName evidence="3">Glycosyl transferase family 1</fullName>
    </submittedName>
</protein>
<evidence type="ECO:0000259" key="2">
    <source>
        <dbReference type="Pfam" id="PF13439"/>
    </source>
</evidence>
<dbReference type="STRING" id="1921803.NIES593_11430"/>
<name>A0A1U7HGM3_9CYAN</name>
<evidence type="ECO:0000259" key="1">
    <source>
        <dbReference type="Pfam" id="PF00534"/>
    </source>
</evidence>
<organism evidence="3 4">
    <name type="scientific">Hydrococcus rivularis NIES-593</name>
    <dbReference type="NCBI Taxonomy" id="1921803"/>
    <lineage>
        <taxon>Bacteria</taxon>
        <taxon>Bacillati</taxon>
        <taxon>Cyanobacteriota</taxon>
        <taxon>Cyanophyceae</taxon>
        <taxon>Pleurocapsales</taxon>
        <taxon>Hydrococcaceae</taxon>
        <taxon>Hydrococcus</taxon>
    </lineage>
</organism>
<dbReference type="Gene3D" id="3.40.50.2000">
    <property type="entry name" value="Glycogen Phosphorylase B"/>
    <property type="match status" value="2"/>
</dbReference>
<dbReference type="OrthoDB" id="9806653at2"/>
<feature type="domain" description="Glycosyl transferase family 1" evidence="1">
    <location>
        <begin position="198"/>
        <end position="362"/>
    </location>
</feature>
<proteinExistence type="predicted"/>
<sequence>MKLAIAFPSTIRGGAEEHALTLASAAVKEGWQVYAAFPNTQGTTSLIEAFQAVGVDYRELNIADTNVRELKKVGDYLPQLARTLALLVKIKPDVVQLNIPYPDRCLGPLLACGLLKIPTAAVFQLVPPQFSLTPTLLKVHAWARKRNQQWIAISQNNRRLLCDYFQLSQDQLTLIYNGTKIASGANDDSPQAIAKLRDRVREELGLSKTSKLLLTVGRLSAQKGYHDLIPIVAPIVSEFPEVKFIWVGQGEKKESLIKQAKLCGVAEHILFLGYRSDVARLLKAADLFVFPTYFEGLPFAPIEALANGLPIVASNASSLPEIVEDKVSGLLFPVGDKEKLLESILWALRNPEAMQEMACKARLRARNFSQEKMIKDYIEVWQALSGKSLSFHYPSKLNNEG</sequence>
<dbReference type="EMBL" id="MRCB01000012">
    <property type="protein sequence ID" value="OKH22736.1"/>
    <property type="molecule type" value="Genomic_DNA"/>
</dbReference>
<dbReference type="Pfam" id="PF00534">
    <property type="entry name" value="Glycos_transf_1"/>
    <property type="match status" value="1"/>
</dbReference>
<accession>A0A1U7HGM3</accession>
<dbReference type="GO" id="GO:0016757">
    <property type="term" value="F:glycosyltransferase activity"/>
    <property type="evidence" value="ECO:0007669"/>
    <property type="project" value="InterPro"/>
</dbReference>
<dbReference type="Pfam" id="PF13439">
    <property type="entry name" value="Glyco_transf_4"/>
    <property type="match status" value="1"/>
</dbReference>
<dbReference type="InterPro" id="IPR001296">
    <property type="entry name" value="Glyco_trans_1"/>
</dbReference>
<evidence type="ECO:0000313" key="4">
    <source>
        <dbReference type="Proteomes" id="UP000186868"/>
    </source>
</evidence>
<feature type="domain" description="Glycosyltransferase subfamily 4-like N-terminal" evidence="2">
    <location>
        <begin position="13"/>
        <end position="179"/>
    </location>
</feature>
<keyword evidence="3" id="KW-0808">Transferase</keyword>
<dbReference type="Proteomes" id="UP000186868">
    <property type="component" value="Unassembled WGS sequence"/>
</dbReference>
<dbReference type="AlphaFoldDB" id="A0A1U7HGM3"/>
<comment type="caution">
    <text evidence="3">The sequence shown here is derived from an EMBL/GenBank/DDBJ whole genome shotgun (WGS) entry which is preliminary data.</text>
</comment>
<dbReference type="SUPFAM" id="SSF53756">
    <property type="entry name" value="UDP-Glycosyltransferase/glycogen phosphorylase"/>
    <property type="match status" value="1"/>
</dbReference>
<gene>
    <name evidence="3" type="ORF">NIES593_11430</name>
</gene>
<reference evidence="3 4" key="1">
    <citation type="submission" date="2016-11" db="EMBL/GenBank/DDBJ databases">
        <title>Draft Genome Sequences of Nine Cyanobacterial Strains from Diverse Habitats.</title>
        <authorList>
            <person name="Zhu T."/>
            <person name="Hou S."/>
            <person name="Lu X."/>
            <person name="Hess W.R."/>
        </authorList>
    </citation>
    <scope>NUCLEOTIDE SEQUENCE [LARGE SCALE GENOMIC DNA]</scope>
    <source>
        <strain evidence="3 4">NIES-593</strain>
    </source>
</reference>
<dbReference type="InterPro" id="IPR028098">
    <property type="entry name" value="Glyco_trans_4-like_N"/>
</dbReference>
<keyword evidence="4" id="KW-1185">Reference proteome</keyword>
<evidence type="ECO:0000313" key="3">
    <source>
        <dbReference type="EMBL" id="OKH22736.1"/>
    </source>
</evidence>
<dbReference type="CDD" id="cd03801">
    <property type="entry name" value="GT4_PimA-like"/>
    <property type="match status" value="1"/>
</dbReference>
<dbReference type="PANTHER" id="PTHR12526">
    <property type="entry name" value="GLYCOSYLTRANSFERASE"/>
    <property type="match status" value="1"/>
</dbReference>